<accession>B8I030</accession>
<dbReference type="Gene3D" id="3.40.50.720">
    <property type="entry name" value="NAD(P)-binding Rossmann-like Domain"/>
    <property type="match status" value="1"/>
</dbReference>
<dbReference type="HOGENOM" id="CLU_010194_1_0_9"/>
<sequence length="256" mass="27588">MSLFTNKTIIVTGAGQGIGRAVSRRFAKEGANVVIADIDEEAGLENEKHIRNEGHEAIFIKTDVSDPASVEAMVNYTNKKYGRIDVLVNNAVLEGFGNIFETTVEQWDKAIAVNLSGVYYCAKFCAAVMRTQSRGSIINMASTRAFMSEPDTEPYSASKGGIIALTHSLAISLGKYGIRVNSVSPGWIDVSSWKKSAVACQDNLSIEDHTQHPAGRVGVPDDIAEVCLFLASDKAGFITGENITVDGGMTKKMIYV</sequence>
<dbReference type="EMBL" id="CP001348">
    <property type="protein sequence ID" value="ACL75530.1"/>
    <property type="molecule type" value="Genomic_DNA"/>
</dbReference>
<dbReference type="Pfam" id="PF13561">
    <property type="entry name" value="adh_short_C2"/>
    <property type="match status" value="1"/>
</dbReference>
<dbReference type="PANTHER" id="PTHR24321">
    <property type="entry name" value="DEHYDROGENASES, SHORT CHAIN"/>
    <property type="match status" value="1"/>
</dbReference>
<protein>
    <submittedName>
        <fullName evidence="3">Short-chain dehydrogenase/reductase SDR</fullName>
    </submittedName>
</protein>
<keyword evidence="2" id="KW-0560">Oxidoreductase</keyword>
<dbReference type="eggNOG" id="COG1028">
    <property type="taxonomic scope" value="Bacteria"/>
</dbReference>
<evidence type="ECO:0000256" key="1">
    <source>
        <dbReference type="ARBA" id="ARBA00006484"/>
    </source>
</evidence>
<dbReference type="SUPFAM" id="SSF51735">
    <property type="entry name" value="NAD(P)-binding Rossmann-fold domains"/>
    <property type="match status" value="1"/>
</dbReference>
<name>B8I030_RUMCH</name>
<dbReference type="PANTHER" id="PTHR24321:SF8">
    <property type="entry name" value="ESTRADIOL 17-BETA-DEHYDROGENASE 8-RELATED"/>
    <property type="match status" value="1"/>
</dbReference>
<dbReference type="Proteomes" id="UP000001349">
    <property type="component" value="Chromosome"/>
</dbReference>
<dbReference type="PROSITE" id="PS00061">
    <property type="entry name" value="ADH_SHORT"/>
    <property type="match status" value="1"/>
</dbReference>
<dbReference type="InterPro" id="IPR002347">
    <property type="entry name" value="SDR_fam"/>
</dbReference>
<dbReference type="RefSeq" id="WP_015924683.1">
    <property type="nucleotide sequence ID" value="NC_011898.1"/>
</dbReference>
<dbReference type="STRING" id="394503.Ccel_1173"/>
<keyword evidence="4" id="KW-1185">Reference proteome</keyword>
<dbReference type="FunFam" id="3.40.50.720:FF:000084">
    <property type="entry name" value="Short-chain dehydrogenase reductase"/>
    <property type="match status" value="1"/>
</dbReference>
<gene>
    <name evidence="3" type="ordered locus">Ccel_1173</name>
</gene>
<evidence type="ECO:0000256" key="2">
    <source>
        <dbReference type="ARBA" id="ARBA00023002"/>
    </source>
</evidence>
<dbReference type="OrthoDB" id="1738245at2"/>
<dbReference type="PRINTS" id="PR00080">
    <property type="entry name" value="SDRFAMILY"/>
</dbReference>
<dbReference type="NCBIfam" id="NF005559">
    <property type="entry name" value="PRK07231.1"/>
    <property type="match status" value="1"/>
</dbReference>
<reference evidence="3 4" key="1">
    <citation type="submission" date="2009-01" db="EMBL/GenBank/DDBJ databases">
        <title>Complete sequence of Clostridium cellulolyticum H10.</title>
        <authorList>
            <consortium name="US DOE Joint Genome Institute"/>
            <person name="Lucas S."/>
            <person name="Copeland A."/>
            <person name="Lapidus A."/>
            <person name="Glavina del Rio T."/>
            <person name="Dalin E."/>
            <person name="Tice H."/>
            <person name="Bruce D."/>
            <person name="Goodwin L."/>
            <person name="Pitluck S."/>
            <person name="Chertkov O."/>
            <person name="Saunders E."/>
            <person name="Brettin T."/>
            <person name="Detter J.C."/>
            <person name="Han C."/>
            <person name="Larimer F."/>
            <person name="Land M."/>
            <person name="Hauser L."/>
            <person name="Kyrpides N."/>
            <person name="Ivanova N."/>
            <person name="Zhou J."/>
            <person name="Richardson P."/>
        </authorList>
    </citation>
    <scope>NUCLEOTIDE SEQUENCE [LARGE SCALE GENOMIC DNA]</scope>
    <source>
        <strain evidence="4">ATCC 35319 / DSM 5812 / JCM 6584 / H10</strain>
    </source>
</reference>
<dbReference type="InterPro" id="IPR036291">
    <property type="entry name" value="NAD(P)-bd_dom_sf"/>
</dbReference>
<dbReference type="AlphaFoldDB" id="B8I030"/>
<dbReference type="GO" id="GO:0008206">
    <property type="term" value="P:bile acid metabolic process"/>
    <property type="evidence" value="ECO:0007669"/>
    <property type="project" value="UniProtKB-ARBA"/>
</dbReference>
<dbReference type="KEGG" id="cce:Ccel_1173"/>
<comment type="similarity">
    <text evidence="1">Belongs to the short-chain dehydrogenases/reductases (SDR) family.</text>
</comment>
<dbReference type="InterPro" id="IPR020904">
    <property type="entry name" value="Sc_DH/Rdtase_CS"/>
</dbReference>
<proteinExistence type="inferred from homology"/>
<organism evidence="3 4">
    <name type="scientific">Ruminiclostridium cellulolyticum (strain ATCC 35319 / DSM 5812 / JCM 6584 / H10)</name>
    <name type="common">Clostridium cellulolyticum</name>
    <dbReference type="NCBI Taxonomy" id="394503"/>
    <lineage>
        <taxon>Bacteria</taxon>
        <taxon>Bacillati</taxon>
        <taxon>Bacillota</taxon>
        <taxon>Clostridia</taxon>
        <taxon>Eubacteriales</taxon>
        <taxon>Oscillospiraceae</taxon>
        <taxon>Ruminiclostridium</taxon>
    </lineage>
</organism>
<dbReference type="GO" id="GO:0016491">
    <property type="term" value="F:oxidoreductase activity"/>
    <property type="evidence" value="ECO:0007669"/>
    <property type="project" value="UniProtKB-KW"/>
</dbReference>
<evidence type="ECO:0000313" key="3">
    <source>
        <dbReference type="EMBL" id="ACL75530.1"/>
    </source>
</evidence>
<dbReference type="PRINTS" id="PR00081">
    <property type="entry name" value="GDHRDH"/>
</dbReference>
<evidence type="ECO:0000313" key="4">
    <source>
        <dbReference type="Proteomes" id="UP000001349"/>
    </source>
</evidence>